<protein>
    <recommendedName>
        <fullName evidence="3">Lipoprotein</fullName>
    </recommendedName>
</protein>
<dbReference type="HOGENOM" id="CLU_128258_2_0_6"/>
<proteinExistence type="predicted"/>
<dbReference type="Proteomes" id="UP000002490">
    <property type="component" value="Chromosome"/>
</dbReference>
<dbReference type="EMBL" id="AE009952">
    <property type="protein sequence ID" value="AAM84198.1"/>
    <property type="molecule type" value="Genomic_DNA"/>
</dbReference>
<dbReference type="InterPro" id="IPR025294">
    <property type="entry name" value="DUF4156"/>
</dbReference>
<evidence type="ECO:0008006" key="3">
    <source>
        <dbReference type="Google" id="ProtNLM"/>
    </source>
</evidence>
<evidence type="ECO:0000313" key="1">
    <source>
        <dbReference type="EMBL" id="AAM84198.1"/>
    </source>
</evidence>
<reference evidence="1 2" key="1">
    <citation type="journal article" date="2002" name="J. Bacteriol.">
        <title>Genome sequence of Yersinia pestis KIM.</title>
        <authorList>
            <person name="Deng W."/>
            <person name="Burland V."/>
            <person name="Plunkett G.III."/>
            <person name="Boutin A."/>
            <person name="Mayhew G.F."/>
            <person name="Liss P."/>
            <person name="Perna N.T."/>
            <person name="Rose D.J."/>
            <person name="Mau B."/>
            <person name="Zhou S."/>
            <person name="Schwartz D.C."/>
            <person name="Fetherston J.D."/>
            <person name="Lindler L.E."/>
            <person name="Brubaker R.R."/>
            <person name="Plana G.V."/>
            <person name="Straley S.C."/>
            <person name="McDonough K.A."/>
            <person name="Nilles M.L."/>
            <person name="Matson J.S."/>
            <person name="Blattner F.R."/>
            <person name="Perry R.D."/>
        </authorList>
    </citation>
    <scope>NUCLEOTIDE SEQUENCE [LARGE SCALE GENOMIC DNA]</scope>
    <source>
        <strain evidence="2">KIM10+ / Biovar Mediaevalis</strain>
    </source>
</reference>
<dbReference type="DNASU" id="1145557"/>
<organism evidence="1 2">
    <name type="scientific">Yersinia pestis</name>
    <dbReference type="NCBI Taxonomy" id="632"/>
    <lineage>
        <taxon>Bacteria</taxon>
        <taxon>Pseudomonadati</taxon>
        <taxon>Pseudomonadota</taxon>
        <taxon>Gammaproteobacteria</taxon>
        <taxon>Enterobacterales</taxon>
        <taxon>Yersiniaceae</taxon>
        <taxon>Yersinia</taxon>
    </lineage>
</organism>
<dbReference type="AlphaFoldDB" id="Q8D1E5"/>
<accession>Q8D1E5</accession>
<dbReference type="Pfam" id="PF13698">
    <property type="entry name" value="DUF4156"/>
    <property type="match status" value="1"/>
</dbReference>
<name>Q8D1E5_YERPE</name>
<evidence type="ECO:0000313" key="2">
    <source>
        <dbReference type="Proteomes" id="UP000002490"/>
    </source>
</evidence>
<gene>
    <name evidence="1" type="ordered locus">y0610</name>
</gene>
<sequence>MLSCCNTSYCRSISQSLVSGQLRQRVPKRQRCFLVIFSVTLKRRMGKEMRINVLLRSHILLKSNVLLKIKTLLGLSAVLVLAGCSSSNTLSSAGEQVKFSDTQPGSECQLVGQVTGTQSNWLSGQGGESSSMRGAANDLRNKAAAMGGNVIYGATSPSETFLSSFAPLESKMVGQVYKCP</sequence>
<dbReference type="KEGG" id="ypk:y0610"/>